<gene>
    <name evidence="1" type="ORF">NUW58_g5246</name>
</gene>
<evidence type="ECO:0000313" key="1">
    <source>
        <dbReference type="EMBL" id="KAJ2985990.1"/>
    </source>
</evidence>
<comment type="caution">
    <text evidence="1">The sequence shown here is derived from an EMBL/GenBank/DDBJ whole genome shotgun (WGS) entry which is preliminary data.</text>
</comment>
<sequence length="126" mass="13033">MYSTMKTLAFGLLATGAMAQSSSSALSSSAASSSSAAAEAHSSSSTGSVALKSAGSMAAASYPYKQHLLVRRQHAYVVLVYDHPSYELCEPYDCCAGLVVLQCHGYFGDGCEGAHDAVQGGDYAYL</sequence>
<protein>
    <submittedName>
        <fullName evidence="1">Uncharacterized protein</fullName>
    </submittedName>
</protein>
<organism evidence="1 2">
    <name type="scientific">Xylaria curta</name>
    <dbReference type="NCBI Taxonomy" id="42375"/>
    <lineage>
        <taxon>Eukaryota</taxon>
        <taxon>Fungi</taxon>
        <taxon>Dikarya</taxon>
        <taxon>Ascomycota</taxon>
        <taxon>Pezizomycotina</taxon>
        <taxon>Sordariomycetes</taxon>
        <taxon>Xylariomycetidae</taxon>
        <taxon>Xylariales</taxon>
        <taxon>Xylariaceae</taxon>
        <taxon>Xylaria</taxon>
    </lineage>
</organism>
<dbReference type="EMBL" id="JAPDGR010001014">
    <property type="protein sequence ID" value="KAJ2985990.1"/>
    <property type="molecule type" value="Genomic_DNA"/>
</dbReference>
<name>A0ACC1P575_9PEZI</name>
<reference evidence="1" key="1">
    <citation type="submission" date="2022-10" db="EMBL/GenBank/DDBJ databases">
        <title>Genome Sequence of Xylaria curta.</title>
        <authorList>
            <person name="Buettner E."/>
        </authorList>
    </citation>
    <scope>NUCLEOTIDE SEQUENCE</scope>
    <source>
        <strain evidence="1">Babe10</strain>
    </source>
</reference>
<proteinExistence type="predicted"/>
<evidence type="ECO:0000313" key="2">
    <source>
        <dbReference type="Proteomes" id="UP001143856"/>
    </source>
</evidence>
<keyword evidence="2" id="KW-1185">Reference proteome</keyword>
<dbReference type="Proteomes" id="UP001143856">
    <property type="component" value="Unassembled WGS sequence"/>
</dbReference>
<accession>A0ACC1P575</accession>